<dbReference type="AlphaFoldDB" id="A0A8S2G991"/>
<evidence type="ECO:0000259" key="1">
    <source>
        <dbReference type="Pfam" id="PF24798"/>
    </source>
</evidence>
<sequence length="165" mass="18348">TRTVPFTISAILTTSNLEFDIDNIDFGCCTIYESVVANIKLTNKSLLAQPFGFINLPEYIQVQPNDGFGTLLPEETIDLNVLFSPSATKDYKHTLICKSLVNREFKINCSGTGVLTPLRLSCTTISFPSTPINDHSLASFYVENTHMDKKHYQHAVPRIGNGTIF</sequence>
<evidence type="ECO:0000313" key="2">
    <source>
        <dbReference type="EMBL" id="CAF1652249.1"/>
    </source>
</evidence>
<feature type="non-terminal residue" evidence="2">
    <location>
        <position position="1"/>
    </location>
</feature>
<reference evidence="2" key="1">
    <citation type="submission" date="2021-02" db="EMBL/GenBank/DDBJ databases">
        <authorList>
            <person name="Nowell W R."/>
        </authorList>
    </citation>
    <scope>NUCLEOTIDE SEQUENCE</scope>
</reference>
<dbReference type="EMBL" id="CAJOBA010095264">
    <property type="protein sequence ID" value="CAF4500660.1"/>
    <property type="molecule type" value="Genomic_DNA"/>
</dbReference>
<feature type="non-terminal residue" evidence="2">
    <location>
        <position position="165"/>
    </location>
</feature>
<name>A0A8S2G991_9BILA</name>
<accession>A0A8S2G991</accession>
<organism evidence="2 4">
    <name type="scientific">Didymodactylos carnosus</name>
    <dbReference type="NCBI Taxonomy" id="1234261"/>
    <lineage>
        <taxon>Eukaryota</taxon>
        <taxon>Metazoa</taxon>
        <taxon>Spiralia</taxon>
        <taxon>Gnathifera</taxon>
        <taxon>Rotifera</taxon>
        <taxon>Eurotatoria</taxon>
        <taxon>Bdelloidea</taxon>
        <taxon>Philodinida</taxon>
        <taxon>Philodinidae</taxon>
        <taxon>Didymodactylos</taxon>
    </lineage>
</organism>
<dbReference type="InterPro" id="IPR056310">
    <property type="entry name" value="Ig-CFAP74_4th"/>
</dbReference>
<evidence type="ECO:0000313" key="3">
    <source>
        <dbReference type="EMBL" id="CAF4500660.1"/>
    </source>
</evidence>
<dbReference type="InterPro" id="IPR013783">
    <property type="entry name" value="Ig-like_fold"/>
</dbReference>
<dbReference type="EMBL" id="CAJNOK010066602">
    <property type="protein sequence ID" value="CAF1652249.1"/>
    <property type="molecule type" value="Genomic_DNA"/>
</dbReference>
<dbReference type="Gene3D" id="2.60.40.10">
    <property type="entry name" value="Immunoglobulins"/>
    <property type="match status" value="1"/>
</dbReference>
<evidence type="ECO:0000313" key="4">
    <source>
        <dbReference type="Proteomes" id="UP000677228"/>
    </source>
</evidence>
<dbReference type="PANTHER" id="PTHR22538:SF0">
    <property type="entry name" value="CILIA- AND FLAGELLA-ASSOCIATED PROTEIN 74"/>
    <property type="match status" value="1"/>
</dbReference>
<dbReference type="PANTHER" id="PTHR22538">
    <property type="entry name" value="CILIA- AND FLAGELLA-ASSOCIATED PROTEIN 74"/>
    <property type="match status" value="1"/>
</dbReference>
<proteinExistence type="predicted"/>
<protein>
    <recommendedName>
        <fullName evidence="1">CFAP74 fourth Ig-like domain-containing protein</fullName>
    </recommendedName>
</protein>
<dbReference type="Pfam" id="PF24798">
    <property type="entry name" value="Ig-CFAP74_4th"/>
    <property type="match status" value="1"/>
</dbReference>
<dbReference type="Proteomes" id="UP000677228">
    <property type="component" value="Unassembled WGS sequence"/>
</dbReference>
<comment type="caution">
    <text evidence="2">The sequence shown here is derived from an EMBL/GenBank/DDBJ whole genome shotgun (WGS) entry which is preliminary data.</text>
</comment>
<gene>
    <name evidence="2" type="ORF">OVA965_LOCUS44879</name>
    <name evidence="3" type="ORF">TMI583_LOCUS47943</name>
</gene>
<dbReference type="Proteomes" id="UP000682733">
    <property type="component" value="Unassembled WGS sequence"/>
</dbReference>
<feature type="domain" description="CFAP74 fourth Ig-like" evidence="1">
    <location>
        <begin position="19"/>
        <end position="113"/>
    </location>
</feature>